<sequence>KEFGSFCGEIDQNSESGVDNNIGTSAPISGVNCVYTNVESYAITPLTIRNAHFALCKLSFFIGNIIEKKIVI</sequence>
<feature type="non-terminal residue" evidence="1">
    <location>
        <position position="1"/>
    </location>
</feature>
<comment type="caution">
    <text evidence="1">The sequence shown here is derived from an EMBL/GenBank/DDBJ whole genome shotgun (WGS) entry which is preliminary data.</text>
</comment>
<evidence type="ECO:0000313" key="1">
    <source>
        <dbReference type="EMBL" id="EJW92061.1"/>
    </source>
</evidence>
<dbReference type="AlphaFoldDB" id="J9FB03"/>
<organism evidence="1">
    <name type="scientific">gut metagenome</name>
    <dbReference type="NCBI Taxonomy" id="749906"/>
    <lineage>
        <taxon>unclassified sequences</taxon>
        <taxon>metagenomes</taxon>
        <taxon>organismal metagenomes</taxon>
    </lineage>
</organism>
<proteinExistence type="predicted"/>
<accession>J9FB03</accession>
<name>J9FB03_9ZZZZ</name>
<protein>
    <submittedName>
        <fullName evidence="1">Uncharacterized protein</fullName>
    </submittedName>
</protein>
<gene>
    <name evidence="1" type="ORF">EVA_19831</name>
</gene>
<dbReference type="EMBL" id="AMCI01007780">
    <property type="protein sequence ID" value="EJW92061.1"/>
    <property type="molecule type" value="Genomic_DNA"/>
</dbReference>
<reference evidence="1" key="1">
    <citation type="journal article" date="2012" name="PLoS ONE">
        <title>Gene sets for utilization of primary and secondary nutrition supplies in the distal gut of endangered iberian lynx.</title>
        <authorList>
            <person name="Alcaide M."/>
            <person name="Messina E."/>
            <person name="Richter M."/>
            <person name="Bargiela R."/>
            <person name="Peplies J."/>
            <person name="Huws S.A."/>
            <person name="Newbold C.J."/>
            <person name="Golyshin P.N."/>
            <person name="Simon M.A."/>
            <person name="Lopez G."/>
            <person name="Yakimov M.M."/>
            <person name="Ferrer M."/>
        </authorList>
    </citation>
    <scope>NUCLEOTIDE SEQUENCE</scope>
</reference>